<dbReference type="RefSeq" id="WP_013913899.1">
    <property type="nucleotide sequence ID" value="NC_015690.1"/>
</dbReference>
<keyword evidence="1" id="KW-1133">Transmembrane helix</keyword>
<protein>
    <submittedName>
        <fullName evidence="2">Uncharacterized protein</fullName>
    </submittedName>
</protein>
<feature type="transmembrane region" description="Helical" evidence="1">
    <location>
        <begin position="467"/>
        <end position="492"/>
    </location>
</feature>
<keyword evidence="1" id="KW-0472">Membrane</keyword>
<feature type="transmembrane region" description="Helical" evidence="1">
    <location>
        <begin position="437"/>
        <end position="455"/>
    </location>
</feature>
<keyword evidence="1" id="KW-0812">Transmembrane</keyword>
<dbReference type="KEGG" id="pms:KNP414_00082"/>
<dbReference type="InterPro" id="IPR043748">
    <property type="entry name" value="DUF5693"/>
</dbReference>
<dbReference type="EMBL" id="CP002869">
    <property type="protein sequence ID" value="AEI38733.1"/>
    <property type="molecule type" value="Genomic_DNA"/>
</dbReference>
<evidence type="ECO:0000313" key="3">
    <source>
        <dbReference type="Proteomes" id="UP000006620"/>
    </source>
</evidence>
<dbReference type="PATRIC" id="fig|1036673.3.peg.77"/>
<feature type="transmembrane region" description="Helical" evidence="1">
    <location>
        <begin position="651"/>
        <end position="671"/>
    </location>
</feature>
<dbReference type="Proteomes" id="UP000006620">
    <property type="component" value="Chromosome"/>
</dbReference>
<name>F8FJ20_PAEMK</name>
<organism evidence="2 3">
    <name type="scientific">Paenibacillus mucilaginosus (strain KNP414)</name>
    <dbReference type="NCBI Taxonomy" id="1036673"/>
    <lineage>
        <taxon>Bacteria</taxon>
        <taxon>Bacillati</taxon>
        <taxon>Bacillota</taxon>
        <taxon>Bacilli</taxon>
        <taxon>Bacillales</taxon>
        <taxon>Paenibacillaceae</taxon>
        <taxon>Paenibacillus</taxon>
    </lineage>
</organism>
<feature type="transmembrane region" description="Helical" evidence="1">
    <location>
        <begin position="546"/>
        <end position="565"/>
    </location>
</feature>
<reference evidence="3" key="1">
    <citation type="submission" date="2011-06" db="EMBL/GenBank/DDBJ databases">
        <title>Complete genome sequence of Paenibacillus mucilaginosus KNP414.</title>
        <authorList>
            <person name="Wang J."/>
            <person name="Hu S."/>
            <person name="Hu X."/>
            <person name="Zhang B."/>
            <person name="Dong D."/>
            <person name="Zhang S."/>
            <person name="Zhao K."/>
            <person name="Wu D."/>
        </authorList>
    </citation>
    <scope>NUCLEOTIDE SEQUENCE [LARGE SCALE GENOMIC DNA]</scope>
    <source>
        <strain evidence="3">KNP414</strain>
    </source>
</reference>
<reference evidence="2 3" key="2">
    <citation type="journal article" date="2013" name="Genome Announc.">
        <title>Genome Sequence of Growth-Improving Paenibacillus mucilaginosus Strain KNP414.</title>
        <authorList>
            <person name="Lu J.J."/>
            <person name="Wang J.F."/>
            <person name="Hu X.F."/>
        </authorList>
    </citation>
    <scope>NUCLEOTIDE SEQUENCE [LARGE SCALE GENOMIC DNA]</scope>
    <source>
        <strain evidence="2 3">KNP414</strain>
    </source>
</reference>
<evidence type="ECO:0000256" key="1">
    <source>
        <dbReference type="SAM" id="Phobius"/>
    </source>
</evidence>
<dbReference type="Pfam" id="PF18949">
    <property type="entry name" value="DUF5693"/>
    <property type="match status" value="1"/>
</dbReference>
<dbReference type="AlphaFoldDB" id="F8FJ20"/>
<proteinExistence type="predicted"/>
<gene>
    <name evidence="2" type="ordered locus">KNP414_00082</name>
</gene>
<evidence type="ECO:0000313" key="2">
    <source>
        <dbReference type="EMBL" id="AEI38733.1"/>
    </source>
</evidence>
<feature type="transmembrane region" description="Helical" evidence="1">
    <location>
        <begin position="504"/>
        <end position="525"/>
    </location>
</feature>
<sequence>MKGRYLRLNQWAVKALWWLVILGMLASLAIAYERYQTEEGSGRRVEFVMDYRDLLEISDLQTDPKRFVSDQLQKLKEHRVGSLAVYEATLNELQLSRRLQVYSSQEAAVLTQSPGTIGENFTYVLFESGETERRLAPVIRQAFEDLGVAVRPWNYKNQPGLRIEMAKEEAVLKSMDPDPMTLETLKSQGFTIVFRMSNRRAFEAARMDALLSTMKDLGVRRIIVDGDSVPGFISEKDVSGLDGMGEILTKHKIGLAVIEMQKTPQRGFNGLAQRIRHDVVRLHSFTENDAQKLTENITAEELKGRIQGVADRFVLAAKDRNIRMVLLNARAVKSLEKGRILHPLDSIYEALTGADGAIPRIAKAGYKMAPAEPFQLVHSSWQTPAKLLVWAGSVALIALMISYFIPEITAVVFLLGMIGSAGLYVLSSSLFSQGLALGAGTSAATLSIMVALQAARRKLDKPDGNRLLFAIGLLLRASLISVIGLLFIVGLLNQIQYSLVLEQFRGVSVLHLAPIALVGLYWLLFMDKVSYKERWARAQSMLSSNISVLWIVAAAVLAAAGYYYLSRTGNEGQASDWEKYFRSFLENTLGVRPRTKEFLLSHPLFILGAYLSFKYRSALLLILAGVIGQASVVDTFAHLHTPLQISAIRVLYGLGFGTLIGIALIIVWEIITRSWQRWVPRLNE</sequence>
<dbReference type="HOGENOM" id="CLU_023389_0_0_9"/>
<feature type="transmembrane region" description="Helical" evidence="1">
    <location>
        <begin position="620"/>
        <end position="639"/>
    </location>
</feature>
<accession>F8FJ20</accession>